<reference evidence="1 2" key="1">
    <citation type="submission" date="2021-06" db="EMBL/GenBank/DDBJ databases">
        <title>Caerostris extrusa draft genome.</title>
        <authorList>
            <person name="Kono N."/>
            <person name="Arakawa K."/>
        </authorList>
    </citation>
    <scope>NUCLEOTIDE SEQUENCE [LARGE SCALE GENOMIC DNA]</scope>
</reference>
<dbReference type="AlphaFoldDB" id="A0AAV4W7F9"/>
<dbReference type="EMBL" id="BPLR01015780">
    <property type="protein sequence ID" value="GIY78702.1"/>
    <property type="molecule type" value="Genomic_DNA"/>
</dbReference>
<accession>A0AAV4W7F9</accession>
<sequence length="139" mass="15461">MKLQILPNAIAPPVCLPHQLRVVVGRTAELAECQSRFPPDDSHKVHLQLKNLPKEQFPALPCSVTCLYAFKYLSWATGVGTPNMQCFQSLAVWAWNSAWSVSQVNVKIEKLLTFSLSHSHSISVQHLSEIVGRTLKAIS</sequence>
<keyword evidence="2" id="KW-1185">Reference proteome</keyword>
<evidence type="ECO:0000313" key="2">
    <source>
        <dbReference type="Proteomes" id="UP001054945"/>
    </source>
</evidence>
<name>A0AAV4W7F9_CAEEX</name>
<gene>
    <name evidence="1" type="ORF">CEXT_353521</name>
</gene>
<evidence type="ECO:0000313" key="1">
    <source>
        <dbReference type="EMBL" id="GIY78702.1"/>
    </source>
</evidence>
<proteinExistence type="predicted"/>
<comment type="caution">
    <text evidence="1">The sequence shown here is derived from an EMBL/GenBank/DDBJ whole genome shotgun (WGS) entry which is preliminary data.</text>
</comment>
<dbReference type="Proteomes" id="UP001054945">
    <property type="component" value="Unassembled WGS sequence"/>
</dbReference>
<organism evidence="1 2">
    <name type="scientific">Caerostris extrusa</name>
    <name type="common">Bark spider</name>
    <name type="synonym">Caerostris bankana</name>
    <dbReference type="NCBI Taxonomy" id="172846"/>
    <lineage>
        <taxon>Eukaryota</taxon>
        <taxon>Metazoa</taxon>
        <taxon>Ecdysozoa</taxon>
        <taxon>Arthropoda</taxon>
        <taxon>Chelicerata</taxon>
        <taxon>Arachnida</taxon>
        <taxon>Araneae</taxon>
        <taxon>Araneomorphae</taxon>
        <taxon>Entelegynae</taxon>
        <taxon>Araneoidea</taxon>
        <taxon>Araneidae</taxon>
        <taxon>Caerostris</taxon>
    </lineage>
</organism>
<protein>
    <submittedName>
        <fullName evidence="1">Uncharacterized protein</fullName>
    </submittedName>
</protein>